<dbReference type="Gene3D" id="3.30.710.10">
    <property type="entry name" value="Potassium Channel Kv1.1, Chain A"/>
    <property type="match status" value="1"/>
</dbReference>
<name>A0ABM0UZD2_CAMSA</name>
<evidence type="ECO:0000259" key="6">
    <source>
        <dbReference type="Pfam" id="PF03931"/>
    </source>
</evidence>
<accession>A0ABM0UZD2</accession>
<dbReference type="GeneID" id="104730973"/>
<organism evidence="7 8">
    <name type="scientific">Camelina sativa</name>
    <name type="common">False flax</name>
    <name type="synonym">Myagrum sativum</name>
    <dbReference type="NCBI Taxonomy" id="90675"/>
    <lineage>
        <taxon>Eukaryota</taxon>
        <taxon>Viridiplantae</taxon>
        <taxon>Streptophyta</taxon>
        <taxon>Embryophyta</taxon>
        <taxon>Tracheophyta</taxon>
        <taxon>Spermatophyta</taxon>
        <taxon>Magnoliopsida</taxon>
        <taxon>eudicotyledons</taxon>
        <taxon>Gunneridae</taxon>
        <taxon>Pentapetalae</taxon>
        <taxon>rosids</taxon>
        <taxon>malvids</taxon>
        <taxon>Brassicales</taxon>
        <taxon>Brassicaceae</taxon>
        <taxon>Camelineae</taxon>
        <taxon>Camelina</taxon>
    </lineage>
</organism>
<dbReference type="InterPro" id="IPR016073">
    <property type="entry name" value="Skp1_comp_POZ"/>
</dbReference>
<dbReference type="InterPro" id="IPR001232">
    <property type="entry name" value="SKP1-like"/>
</dbReference>
<comment type="function">
    <text evidence="4">Involved in ubiquitination and subsequent proteasomal degradation of target proteins. Together with CUL1, RBX1 and a F-box protein, it forms a SCF E3 ubiquitin ligase complex. The functional specificity of this complex depends on the type of F-box protein. In the SCF complex, it serves as an adapter that links the F-box protein to CUL1.</text>
</comment>
<feature type="domain" description="SKP1 component POZ" evidence="6">
    <location>
        <begin position="4"/>
        <end position="63"/>
    </location>
</feature>
<dbReference type="InterPro" id="IPR016072">
    <property type="entry name" value="Skp1_comp_dimer"/>
</dbReference>
<comment type="subunit">
    <text evidence="4">Part of a SCF (SKP1-cullin-F-box) protein ligase complex.</text>
</comment>
<sequence length="162" mass="18043">MAPNKIILKSSDGEIFEVDEAVAVESQTIKHMIEDDCASNGIPLPNVTGATLAKVIEYCKKHVEAAAEADGADKDFCGKTENSELNTWDTEFVKVDQPTLFDLILAANYLNIGGLLDLTCKAVADQMRGKTPDEMRAHFNIKNDYTKEEEEEVRNENKWAFE</sequence>
<dbReference type="RefSeq" id="XP_010448526.1">
    <property type="nucleotide sequence ID" value="XM_010450224.2"/>
</dbReference>
<feature type="domain" description="SKP1 component dimerisation" evidence="5">
    <location>
        <begin position="114"/>
        <end position="160"/>
    </location>
</feature>
<evidence type="ECO:0000259" key="5">
    <source>
        <dbReference type="Pfam" id="PF01466"/>
    </source>
</evidence>
<keyword evidence="7" id="KW-1185">Reference proteome</keyword>
<dbReference type="Pfam" id="PF01466">
    <property type="entry name" value="Skp1"/>
    <property type="match status" value="1"/>
</dbReference>
<evidence type="ECO:0000256" key="3">
    <source>
        <dbReference type="ARBA" id="ARBA00022786"/>
    </source>
</evidence>
<dbReference type="Proteomes" id="UP000694864">
    <property type="component" value="Chromosome 12"/>
</dbReference>
<proteinExistence type="inferred from homology"/>
<protein>
    <recommendedName>
        <fullName evidence="4">SKP1-like protein</fullName>
    </recommendedName>
</protein>
<evidence type="ECO:0000256" key="1">
    <source>
        <dbReference type="ARBA" id="ARBA00004906"/>
    </source>
</evidence>
<dbReference type="Pfam" id="PF03931">
    <property type="entry name" value="Skp1_POZ"/>
    <property type="match status" value="1"/>
</dbReference>
<dbReference type="PIRSF" id="PIRSF028729">
    <property type="entry name" value="E3_ubiquit_lig_SCF_Skp"/>
    <property type="match status" value="1"/>
</dbReference>
<dbReference type="InterPro" id="IPR036296">
    <property type="entry name" value="SKP1-like_dim_sf"/>
</dbReference>
<evidence type="ECO:0000313" key="8">
    <source>
        <dbReference type="RefSeq" id="XP_010448526.1"/>
    </source>
</evidence>
<keyword evidence="3 4" id="KW-0833">Ubl conjugation pathway</keyword>
<evidence type="ECO:0000256" key="2">
    <source>
        <dbReference type="ARBA" id="ARBA00009993"/>
    </source>
</evidence>
<dbReference type="PANTHER" id="PTHR11165">
    <property type="entry name" value="SKP1"/>
    <property type="match status" value="1"/>
</dbReference>
<dbReference type="InterPro" id="IPR016897">
    <property type="entry name" value="SKP1"/>
</dbReference>
<reference evidence="8" key="2">
    <citation type="submission" date="2025-08" db="UniProtKB">
        <authorList>
            <consortium name="RefSeq"/>
        </authorList>
    </citation>
    <scope>IDENTIFICATION</scope>
    <source>
        <tissue evidence="8">Leaf</tissue>
    </source>
</reference>
<reference evidence="7" key="1">
    <citation type="journal article" date="2014" name="Nat. Commun.">
        <title>The emerging biofuel crop Camelina sativa retains a highly undifferentiated hexaploid genome structure.</title>
        <authorList>
            <person name="Kagale S."/>
            <person name="Koh C."/>
            <person name="Nixon J."/>
            <person name="Bollina V."/>
            <person name="Clarke W.E."/>
            <person name="Tuteja R."/>
            <person name="Spillane C."/>
            <person name="Robinson S.J."/>
            <person name="Links M.G."/>
            <person name="Clarke C."/>
            <person name="Higgins E.E."/>
            <person name="Huebert T."/>
            <person name="Sharpe A.G."/>
            <person name="Parkin I.A."/>
        </authorList>
    </citation>
    <scope>NUCLEOTIDE SEQUENCE [LARGE SCALE GENOMIC DNA]</scope>
    <source>
        <strain evidence="7">cv. DH55</strain>
    </source>
</reference>
<dbReference type="SUPFAM" id="SSF81382">
    <property type="entry name" value="Skp1 dimerisation domain-like"/>
    <property type="match status" value="1"/>
</dbReference>
<comment type="pathway">
    <text evidence="1 4">Protein modification; protein ubiquitination.</text>
</comment>
<evidence type="ECO:0000256" key="4">
    <source>
        <dbReference type="PIRNR" id="PIRNR028729"/>
    </source>
</evidence>
<dbReference type="CDD" id="cd18322">
    <property type="entry name" value="BTB_POZ_SKP1"/>
    <property type="match status" value="1"/>
</dbReference>
<evidence type="ECO:0000313" key="7">
    <source>
        <dbReference type="Proteomes" id="UP000694864"/>
    </source>
</evidence>
<gene>
    <name evidence="8" type="primary">LOC104730973</name>
</gene>
<dbReference type="SMART" id="SM00512">
    <property type="entry name" value="Skp1"/>
    <property type="match status" value="1"/>
</dbReference>
<comment type="similarity">
    <text evidence="2 4">Belongs to the SKP1 family.</text>
</comment>
<dbReference type="SUPFAM" id="SSF54695">
    <property type="entry name" value="POZ domain"/>
    <property type="match status" value="1"/>
</dbReference>
<dbReference type="InterPro" id="IPR011333">
    <property type="entry name" value="SKP1/BTB/POZ_sf"/>
</dbReference>